<protein>
    <submittedName>
        <fullName evidence="3">Uncharacterized protein</fullName>
    </submittedName>
</protein>
<dbReference type="AlphaFoldDB" id="A0A0J7M303"/>
<evidence type="ECO:0000313" key="4">
    <source>
        <dbReference type="Proteomes" id="UP000036102"/>
    </source>
</evidence>
<keyword evidence="2" id="KW-0812">Transmembrane</keyword>
<organism evidence="3 4">
    <name type="scientific">Marinobacter subterrani</name>
    <dbReference type="NCBI Taxonomy" id="1658765"/>
    <lineage>
        <taxon>Bacteria</taxon>
        <taxon>Pseudomonadati</taxon>
        <taxon>Pseudomonadota</taxon>
        <taxon>Gammaproteobacteria</taxon>
        <taxon>Pseudomonadales</taxon>
        <taxon>Marinobacteraceae</taxon>
        <taxon>Marinobacter</taxon>
    </lineage>
</organism>
<evidence type="ECO:0000313" key="3">
    <source>
        <dbReference type="EMBL" id="KMQ75405.1"/>
    </source>
</evidence>
<gene>
    <name evidence="3" type="ORF">Msub_11609</name>
</gene>
<keyword evidence="4" id="KW-1185">Reference proteome</keyword>
<dbReference type="RefSeq" id="WP_048495501.1">
    <property type="nucleotide sequence ID" value="NZ_LFBU01000001.1"/>
</dbReference>
<dbReference type="STRING" id="1658765.Msub_11609"/>
<name>A0A0J7M303_9GAMM</name>
<keyword evidence="2" id="KW-1133">Transmembrane helix</keyword>
<keyword evidence="1" id="KW-0175">Coiled coil</keyword>
<evidence type="ECO:0000256" key="1">
    <source>
        <dbReference type="SAM" id="Coils"/>
    </source>
</evidence>
<accession>A0A0J7M303</accession>
<comment type="caution">
    <text evidence="3">The sequence shown here is derived from an EMBL/GenBank/DDBJ whole genome shotgun (WGS) entry which is preliminary data.</text>
</comment>
<dbReference type="EMBL" id="LFBU01000001">
    <property type="protein sequence ID" value="KMQ75405.1"/>
    <property type="molecule type" value="Genomic_DNA"/>
</dbReference>
<dbReference type="OrthoDB" id="6339140at2"/>
<feature type="transmembrane region" description="Helical" evidence="2">
    <location>
        <begin position="386"/>
        <end position="409"/>
    </location>
</feature>
<keyword evidence="2" id="KW-0472">Membrane</keyword>
<dbReference type="PATRIC" id="fig|1658765.3.peg.1600"/>
<reference evidence="3 4" key="1">
    <citation type="submission" date="2015-06" db="EMBL/GenBank/DDBJ databases">
        <title>Marinobacter subterrani, a genetically tractable neutrophilic iron-oxidizing strain isolated from the Soudan Iron Mine.</title>
        <authorList>
            <person name="Bonis B.M."/>
            <person name="Gralnick J.A."/>
        </authorList>
    </citation>
    <scope>NUCLEOTIDE SEQUENCE [LARGE SCALE GENOMIC DNA]</scope>
    <source>
        <strain evidence="3 4">JG233</strain>
    </source>
</reference>
<feature type="transmembrane region" description="Helical" evidence="2">
    <location>
        <begin position="529"/>
        <end position="545"/>
    </location>
</feature>
<feature type="coiled-coil region" evidence="1">
    <location>
        <begin position="216"/>
        <end position="276"/>
    </location>
</feature>
<sequence>MNEYLENAETRLAGFDREKKAIIGSLQTLLPKYHLFGHLYDRQEEEAYSAFLKLDNALINVLNDYALASGDYSFIRSYYFGEVGHQHLAAFDIDPSAYTGTVARVLSVYNAIVAAHDNASAHQEWVQTLSENPQLRFATLTPALSAELSNRLAQLTVSAKQELFNLVEKASGARLHERLHDVFKRMKPGLRAHLLDNQLIFKLDLEIADGATLKNVDDLISDMETHSRRYATLQQQEFRLENERQASKRALQRTHKDRYDNEIRRLRDARKLEEVRFRGAAEKLQKFIPSEGNQYAGILRLGGLQNTAEARAVNAEIKELEALRNRSGMKAVFDHARGLVHGEDMMDITKRIGGLGVVSFMGLVSFIGTVDAYLKWDKDKTFSKALDIASGGFGMVGAVASVSTIVASARLNYYYQSVSKAETVLTRLARANVWGGTIAAWGGLFAAGADGIKQIVEVFDGKNTAGSRAGAGITFAGDSMIVFGSGRIAWTGSTGVYHILVKQAADVTWASVHKSMLQLGGGLLRGMNAWLWAGTLLVLVGQYVYNRYKRSELQTWCESSAWGKASKGWPADEQRYQLAKVIYQPELSVMAEREALQGRFRYCALRLTLPGVSALKPDNAEWVVLERQGVEWSWASEDWRDRFLVTNHDQGGVSLQVSLLFDELETVNRLYIALRYKPDGVTRWLPEEGEAFHCLLELGERGNVPHIATNEDKVWQQMRFREKPDERLEPLLINYRALRPQKDKA</sequence>
<evidence type="ECO:0000256" key="2">
    <source>
        <dbReference type="SAM" id="Phobius"/>
    </source>
</evidence>
<feature type="transmembrane region" description="Helical" evidence="2">
    <location>
        <begin position="352"/>
        <end position="374"/>
    </location>
</feature>
<proteinExistence type="predicted"/>
<dbReference type="Proteomes" id="UP000036102">
    <property type="component" value="Unassembled WGS sequence"/>
</dbReference>